<evidence type="ECO:0000256" key="3">
    <source>
        <dbReference type="ARBA" id="ARBA00016460"/>
    </source>
</evidence>
<evidence type="ECO:0000256" key="2">
    <source>
        <dbReference type="ARBA" id="ARBA00012217"/>
    </source>
</evidence>
<accession>A0A2K3QHP9</accession>
<evidence type="ECO:0000256" key="5">
    <source>
        <dbReference type="ARBA" id="ARBA00022741"/>
    </source>
</evidence>
<organism evidence="10 11">
    <name type="scientific">Tolypocladium capitatum</name>
    <dbReference type="NCBI Taxonomy" id="45235"/>
    <lineage>
        <taxon>Eukaryota</taxon>
        <taxon>Fungi</taxon>
        <taxon>Dikarya</taxon>
        <taxon>Ascomycota</taxon>
        <taxon>Pezizomycotina</taxon>
        <taxon>Sordariomycetes</taxon>
        <taxon>Hypocreomycetidae</taxon>
        <taxon>Hypocreales</taxon>
        <taxon>Ophiocordycipitaceae</taxon>
        <taxon>Tolypocladium</taxon>
    </lineage>
</organism>
<proteinExistence type="predicted"/>
<keyword evidence="7" id="KW-0067">ATP-binding</keyword>
<dbReference type="Gene3D" id="3.30.470.20">
    <property type="entry name" value="ATP-grasp fold, B domain"/>
    <property type="match status" value="1"/>
</dbReference>
<evidence type="ECO:0000313" key="11">
    <source>
        <dbReference type="Proteomes" id="UP000236621"/>
    </source>
</evidence>
<dbReference type="OrthoDB" id="9991235at2759"/>
<evidence type="ECO:0000256" key="4">
    <source>
        <dbReference type="ARBA" id="ARBA00022598"/>
    </source>
</evidence>
<keyword evidence="5" id="KW-0547">Nucleotide-binding</keyword>
<feature type="domain" description="SAICAR synthetase/ADE2 N-terminal" evidence="9">
    <location>
        <begin position="5"/>
        <end position="120"/>
    </location>
</feature>
<evidence type="ECO:0000256" key="6">
    <source>
        <dbReference type="ARBA" id="ARBA00022755"/>
    </source>
</evidence>
<dbReference type="AlphaFoldDB" id="A0A2K3QHP9"/>
<keyword evidence="6" id="KW-0658">Purine biosynthesis</keyword>
<dbReference type="UniPathway" id="UPA00074">
    <property type="reaction ID" value="UER00131"/>
</dbReference>
<evidence type="ECO:0000256" key="1">
    <source>
        <dbReference type="ARBA" id="ARBA00004672"/>
    </source>
</evidence>
<dbReference type="PANTHER" id="PTHR43700">
    <property type="entry name" value="PHOSPHORIBOSYLAMINOIMIDAZOLE-SUCCINOCARBOXAMIDE SYNTHASE"/>
    <property type="match status" value="1"/>
</dbReference>
<protein>
    <recommendedName>
        <fullName evidence="3">Phosphoribosylaminoimidazole-succinocarboxamide synthase</fullName>
        <ecNumber evidence="2">6.3.2.6</ecNumber>
    </recommendedName>
    <alternativeName>
        <fullName evidence="8">SAICAR synthetase</fullName>
    </alternativeName>
</protein>
<sequence>MFPNGPIYTPSTKAPVGQKDVNISPLQAAGMIGEKHASRIEELSLSIYTAAATYARQRGIIIADTKFEFALDDATDEVVLVDEVLTPFWDAAQWQAGSDEAPSLDKQYVRDYLTSSGLKGKPNVELPEAVVIETAKKYQDVFERLTGRTLEQTCMALGD</sequence>
<dbReference type="STRING" id="45235.A0A2K3QHP9"/>
<dbReference type="Pfam" id="PF01259">
    <property type="entry name" value="SAICAR_synt"/>
    <property type="match status" value="1"/>
</dbReference>
<keyword evidence="11" id="KW-1185">Reference proteome</keyword>
<reference evidence="10 11" key="1">
    <citation type="submission" date="2017-08" db="EMBL/GenBank/DDBJ databases">
        <title>Harnessing the power of phylogenomics to disentangle the directionality and signatures of interkingdom host jumping in the parasitic fungal genus Tolypocladium.</title>
        <authorList>
            <person name="Quandt C.A."/>
            <person name="Patterson W."/>
            <person name="Spatafora J.W."/>
        </authorList>
    </citation>
    <scope>NUCLEOTIDE SEQUENCE [LARGE SCALE GENOMIC DNA]</scope>
    <source>
        <strain evidence="10 11">CBS 113982</strain>
    </source>
</reference>
<dbReference type="Proteomes" id="UP000236621">
    <property type="component" value="Unassembled WGS sequence"/>
</dbReference>
<dbReference type="GO" id="GO:0004639">
    <property type="term" value="F:phosphoribosylaminoimidazolesuccinocarboxamide synthase activity"/>
    <property type="evidence" value="ECO:0007669"/>
    <property type="project" value="UniProtKB-EC"/>
</dbReference>
<evidence type="ECO:0000256" key="8">
    <source>
        <dbReference type="ARBA" id="ARBA00030409"/>
    </source>
</evidence>
<dbReference type="InterPro" id="IPR028923">
    <property type="entry name" value="SAICAR_synt/ADE2_N"/>
</dbReference>
<name>A0A2K3QHP9_9HYPO</name>
<evidence type="ECO:0000313" key="10">
    <source>
        <dbReference type="EMBL" id="PNY27074.1"/>
    </source>
</evidence>
<dbReference type="EC" id="6.3.2.6" evidence="2"/>
<dbReference type="GO" id="GO:0005737">
    <property type="term" value="C:cytoplasm"/>
    <property type="evidence" value="ECO:0007669"/>
    <property type="project" value="TreeGrafter"/>
</dbReference>
<evidence type="ECO:0000259" key="9">
    <source>
        <dbReference type="Pfam" id="PF01259"/>
    </source>
</evidence>
<dbReference type="EMBL" id="NRSZ01000465">
    <property type="protein sequence ID" value="PNY27074.1"/>
    <property type="molecule type" value="Genomic_DNA"/>
</dbReference>
<dbReference type="SUPFAM" id="SSF56104">
    <property type="entry name" value="SAICAR synthase-like"/>
    <property type="match status" value="1"/>
</dbReference>
<dbReference type="GO" id="GO:0006189">
    <property type="term" value="P:'de novo' IMP biosynthetic process"/>
    <property type="evidence" value="ECO:0007669"/>
    <property type="project" value="UniProtKB-UniPathway"/>
</dbReference>
<evidence type="ECO:0000256" key="7">
    <source>
        <dbReference type="ARBA" id="ARBA00022840"/>
    </source>
</evidence>
<dbReference type="GO" id="GO:0005524">
    <property type="term" value="F:ATP binding"/>
    <property type="evidence" value="ECO:0007669"/>
    <property type="project" value="UniProtKB-KW"/>
</dbReference>
<gene>
    <name evidence="10" type="ORF">TCAP_03018</name>
</gene>
<comment type="pathway">
    <text evidence="1">Purine metabolism; IMP biosynthesis via de novo pathway; 5-amino-1-(5-phospho-D-ribosyl)imidazole-4-carboxamide from 5-amino-1-(5-phospho-D-ribosyl)imidazole-4-carboxylate: step 1/2.</text>
</comment>
<dbReference type="PANTHER" id="PTHR43700:SF1">
    <property type="entry name" value="PHOSPHORIBOSYLAMINOIMIDAZOLE-SUCCINOCARBOXAMIDE SYNTHASE"/>
    <property type="match status" value="1"/>
</dbReference>
<keyword evidence="4" id="KW-0436">Ligase</keyword>
<comment type="caution">
    <text evidence="10">The sequence shown here is derived from an EMBL/GenBank/DDBJ whole genome shotgun (WGS) entry which is preliminary data.</text>
</comment>